<dbReference type="InterPro" id="IPR054189">
    <property type="entry name" value="DUF6894"/>
</dbReference>
<dbReference type="Pfam" id="PF21834">
    <property type="entry name" value="DUF6894"/>
    <property type="match status" value="1"/>
</dbReference>
<dbReference type="RefSeq" id="WP_147023446.1">
    <property type="nucleotide sequence ID" value="NZ_BJYU01000400.1"/>
</dbReference>
<protein>
    <recommendedName>
        <fullName evidence="1">DUF6894 domain-containing protein</fullName>
    </recommendedName>
</protein>
<accession>A0A512C511</accession>
<gene>
    <name evidence="2" type="ORF">MAE02_69840</name>
</gene>
<evidence type="ECO:0000259" key="1">
    <source>
        <dbReference type="Pfam" id="PF21834"/>
    </source>
</evidence>
<organism evidence="2 3">
    <name type="scientific">Microvirga aerophila</name>
    <dbReference type="NCBI Taxonomy" id="670291"/>
    <lineage>
        <taxon>Bacteria</taxon>
        <taxon>Pseudomonadati</taxon>
        <taxon>Pseudomonadota</taxon>
        <taxon>Alphaproteobacteria</taxon>
        <taxon>Hyphomicrobiales</taxon>
        <taxon>Methylobacteriaceae</taxon>
        <taxon>Microvirga</taxon>
    </lineage>
</organism>
<proteinExistence type="predicted"/>
<dbReference type="AlphaFoldDB" id="A0A512C511"/>
<name>A0A512C511_9HYPH</name>
<evidence type="ECO:0000313" key="3">
    <source>
        <dbReference type="Proteomes" id="UP000321085"/>
    </source>
</evidence>
<keyword evidence="3" id="KW-1185">Reference proteome</keyword>
<sequence length="75" mass="8439">MRCYFNLVNGSEKIPDPDGIEVRDLKQAYAQALKAIEELREEDDASEGDWSNWSLEVTDSTGSVLFHINLGNSLH</sequence>
<reference evidence="2 3" key="1">
    <citation type="submission" date="2019-07" db="EMBL/GenBank/DDBJ databases">
        <title>Whole genome shotgun sequence of Microvirga aerophila NBRC 106136.</title>
        <authorList>
            <person name="Hosoyama A."/>
            <person name="Uohara A."/>
            <person name="Ohji S."/>
            <person name="Ichikawa N."/>
        </authorList>
    </citation>
    <scope>NUCLEOTIDE SEQUENCE [LARGE SCALE GENOMIC DNA]</scope>
    <source>
        <strain evidence="2 3">NBRC 106136</strain>
    </source>
</reference>
<dbReference type="Proteomes" id="UP000321085">
    <property type="component" value="Unassembled WGS sequence"/>
</dbReference>
<feature type="domain" description="DUF6894" evidence="1">
    <location>
        <begin position="2"/>
        <end position="70"/>
    </location>
</feature>
<comment type="caution">
    <text evidence="2">The sequence shown here is derived from an EMBL/GenBank/DDBJ whole genome shotgun (WGS) entry which is preliminary data.</text>
</comment>
<evidence type="ECO:0000313" key="2">
    <source>
        <dbReference type="EMBL" id="GEO19288.1"/>
    </source>
</evidence>
<dbReference type="EMBL" id="BJYU01000400">
    <property type="protein sequence ID" value="GEO19288.1"/>
    <property type="molecule type" value="Genomic_DNA"/>
</dbReference>